<dbReference type="PANTHER" id="PTHR40053">
    <property type="entry name" value="SPORULATION-CONTROL PROTEIN SPO0M"/>
    <property type="match status" value="1"/>
</dbReference>
<gene>
    <name evidence="2" type="ORF">GCM10022416_51810</name>
</gene>
<feature type="compositionally biased region" description="Low complexity" evidence="1">
    <location>
        <begin position="369"/>
        <end position="382"/>
    </location>
</feature>
<dbReference type="Pfam" id="PF07070">
    <property type="entry name" value="Spo0M"/>
    <property type="match status" value="1"/>
</dbReference>
<evidence type="ECO:0000256" key="1">
    <source>
        <dbReference type="SAM" id="MobiDB-lite"/>
    </source>
</evidence>
<dbReference type="InterPro" id="IPR009776">
    <property type="entry name" value="Spore_0_M"/>
</dbReference>
<sequence>MSYGQMPGGYGAGGPSGGPLGGPMGAPSGGPAVETILNEPHCRPGGAVAGKVYLRGGAMPVDIRHVTMALMPRMDNPYGEPTAGPEVYRGALTRSFRLEPGRQRELSFSIPLPYELPFTTVLGRELPGFTIGLCTEVDAVGQPDPGDIDPISVEPLESQQWVLASVSRLGFKIGNVAFEQAKLPGVPQQLPFYQQIRLLPPPAYQGRLGEVGLSFVASPRQLAVVLDADPRSGPHGAEDERFGRFQFPHGEVAEIDWTAKIGQWLEAAAARGPARSAAPSPYGPPPSPQNQHGVLPPPGPSAPGAHNAPPGHAAPGGHGAGAAAAAYNAPGAPGAPYGPGQSFPPPAPAPGSSPMPGQAPPHGTPPHGTPSHGTPPHSTPSHGTPPPGTPPYGTPPQGTPPYGTPQGPGPSYNTPPPAHSPAPPPAPGPAPAHGGYPSGPNPYPPAAHPGQAPGHYPPPPQSPPPAHHGKHHPHKHHPHWGAVAAGGVAAAGVAGGMAAAGVGFDAMGNAVGGAAAFAHDAAAQAAANYVGNAAADVARAAAGEVANEVAGEVAGGIGEALGELLGGLFG</sequence>
<keyword evidence="3" id="KW-1185">Reference proteome</keyword>
<feature type="compositionally biased region" description="Pro residues" evidence="1">
    <location>
        <begin position="342"/>
        <end position="368"/>
    </location>
</feature>
<protein>
    <recommendedName>
        <fullName evidence="4">Sporulation-control protein spo0M</fullName>
    </recommendedName>
</protein>
<feature type="region of interest" description="Disordered" evidence="1">
    <location>
        <begin position="271"/>
        <end position="322"/>
    </location>
</feature>
<proteinExistence type="predicted"/>
<dbReference type="EMBL" id="BAABDO010000108">
    <property type="protein sequence ID" value="GAA4153028.1"/>
    <property type="molecule type" value="Genomic_DNA"/>
</dbReference>
<dbReference type="PANTHER" id="PTHR40053:SF1">
    <property type="entry name" value="SPORULATION-CONTROL PROTEIN SPO0M"/>
    <property type="match status" value="1"/>
</dbReference>
<evidence type="ECO:0000313" key="2">
    <source>
        <dbReference type="EMBL" id="GAA4153028.1"/>
    </source>
</evidence>
<name>A0ABP7ZC63_9ACTN</name>
<feature type="compositionally biased region" description="Low complexity" evidence="1">
    <location>
        <begin position="302"/>
        <end position="313"/>
    </location>
</feature>
<feature type="compositionally biased region" description="Pro residues" evidence="1">
    <location>
        <begin position="455"/>
        <end position="466"/>
    </location>
</feature>
<feature type="compositionally biased region" description="Low complexity" evidence="1">
    <location>
        <begin position="271"/>
        <end position="280"/>
    </location>
</feature>
<feature type="compositionally biased region" description="Pro residues" evidence="1">
    <location>
        <begin position="413"/>
        <end position="430"/>
    </location>
</feature>
<comment type="caution">
    <text evidence="2">The sequence shown here is derived from an EMBL/GenBank/DDBJ whole genome shotgun (WGS) entry which is preliminary data.</text>
</comment>
<evidence type="ECO:0000313" key="3">
    <source>
        <dbReference type="Proteomes" id="UP001500266"/>
    </source>
</evidence>
<reference evidence="3" key="1">
    <citation type="journal article" date="2019" name="Int. J. Syst. Evol. Microbiol.">
        <title>The Global Catalogue of Microorganisms (GCM) 10K type strain sequencing project: providing services to taxonomists for standard genome sequencing and annotation.</title>
        <authorList>
            <consortium name="The Broad Institute Genomics Platform"/>
            <consortium name="The Broad Institute Genome Sequencing Center for Infectious Disease"/>
            <person name="Wu L."/>
            <person name="Ma J."/>
        </authorList>
    </citation>
    <scope>NUCLEOTIDE SEQUENCE [LARGE SCALE GENOMIC DNA]</scope>
    <source>
        <strain evidence="3">JCM 17316</strain>
    </source>
</reference>
<feature type="compositionally biased region" description="Basic residues" evidence="1">
    <location>
        <begin position="467"/>
        <end position="479"/>
    </location>
</feature>
<dbReference type="Proteomes" id="UP001500266">
    <property type="component" value="Unassembled WGS sequence"/>
</dbReference>
<feature type="compositionally biased region" description="Pro residues" evidence="1">
    <location>
        <begin position="383"/>
        <end position="403"/>
    </location>
</feature>
<evidence type="ECO:0008006" key="4">
    <source>
        <dbReference type="Google" id="ProtNLM"/>
    </source>
</evidence>
<organism evidence="2 3">
    <name type="scientific">Actinomadura keratinilytica</name>
    <dbReference type="NCBI Taxonomy" id="547461"/>
    <lineage>
        <taxon>Bacteria</taxon>
        <taxon>Bacillati</taxon>
        <taxon>Actinomycetota</taxon>
        <taxon>Actinomycetes</taxon>
        <taxon>Streptosporangiales</taxon>
        <taxon>Thermomonosporaceae</taxon>
        <taxon>Actinomadura</taxon>
    </lineage>
</organism>
<accession>A0ABP7ZC63</accession>
<feature type="region of interest" description="Disordered" evidence="1">
    <location>
        <begin position="335"/>
        <end position="480"/>
    </location>
</feature>